<evidence type="ECO:0000313" key="1">
    <source>
        <dbReference type="Proteomes" id="UP000887580"/>
    </source>
</evidence>
<organism evidence="1 2">
    <name type="scientific">Panagrolaimus sp. PS1159</name>
    <dbReference type="NCBI Taxonomy" id="55785"/>
    <lineage>
        <taxon>Eukaryota</taxon>
        <taxon>Metazoa</taxon>
        <taxon>Ecdysozoa</taxon>
        <taxon>Nematoda</taxon>
        <taxon>Chromadorea</taxon>
        <taxon>Rhabditida</taxon>
        <taxon>Tylenchina</taxon>
        <taxon>Panagrolaimomorpha</taxon>
        <taxon>Panagrolaimoidea</taxon>
        <taxon>Panagrolaimidae</taxon>
        <taxon>Panagrolaimus</taxon>
    </lineage>
</organism>
<dbReference type="Proteomes" id="UP000887580">
    <property type="component" value="Unplaced"/>
</dbReference>
<protein>
    <submittedName>
        <fullName evidence="2">Uncharacterized protein</fullName>
    </submittedName>
</protein>
<accession>A0AC35GYL6</accession>
<reference evidence="2" key="1">
    <citation type="submission" date="2022-11" db="UniProtKB">
        <authorList>
            <consortium name="WormBaseParasite"/>
        </authorList>
    </citation>
    <scope>IDENTIFICATION</scope>
</reference>
<proteinExistence type="predicted"/>
<name>A0AC35GYL6_9BILA</name>
<evidence type="ECO:0000313" key="2">
    <source>
        <dbReference type="WBParaSite" id="PS1159_v2.g992.t1"/>
    </source>
</evidence>
<sequence>MVLIQSAGLIESQPIPNELCMESGNIIPFIAPVPLNNNSTNAEHQKVVLLAQEKRLLFGDLNEEMDKWSGASEFCTAIDSIVEIESETDFFKNKKVLEVGFSTALPTIYALEHGASSATLVYPSDEAYQTYIKPTIEQNKNVSDNINIVIGDVDNLEEKISEKFDIILAPELVLTNSKYFDKIHALLDSALADNGIIILSGRTHYHNSSGNMSLMLEMIKSKGRFVVIDRTPECQRHDTAPRKIVQLMRIF</sequence>
<dbReference type="WBParaSite" id="PS1159_v2.g992.t1">
    <property type="protein sequence ID" value="PS1159_v2.g992.t1"/>
    <property type="gene ID" value="PS1159_v2.g992"/>
</dbReference>